<evidence type="ECO:0000259" key="2">
    <source>
        <dbReference type="Pfam" id="PF13204"/>
    </source>
</evidence>
<dbReference type="EMBL" id="QRKC01000001">
    <property type="protein sequence ID" value="RHH80654.1"/>
    <property type="molecule type" value="Genomic_DNA"/>
</dbReference>
<evidence type="ECO:0000259" key="1">
    <source>
        <dbReference type="Pfam" id="PF12904"/>
    </source>
</evidence>
<gene>
    <name evidence="3" type="ORF">DW191_06165</name>
</gene>
<dbReference type="SUPFAM" id="SSF51445">
    <property type="entry name" value="(Trans)glycosidases"/>
    <property type="match status" value="1"/>
</dbReference>
<feature type="domain" description="Putative collagen-binding" evidence="1">
    <location>
        <begin position="671"/>
        <end position="760"/>
    </location>
</feature>
<dbReference type="InterPro" id="IPR017853">
    <property type="entry name" value="GH"/>
</dbReference>
<dbReference type="Proteomes" id="UP000283732">
    <property type="component" value="Unassembled WGS sequence"/>
</dbReference>
<dbReference type="PANTHER" id="PTHR37836">
    <property type="entry name" value="LMO1036 PROTEIN"/>
    <property type="match status" value="1"/>
</dbReference>
<dbReference type="Gene3D" id="3.20.20.80">
    <property type="entry name" value="Glycosidases"/>
    <property type="match status" value="1"/>
</dbReference>
<dbReference type="InterPro" id="IPR036452">
    <property type="entry name" value="Ribo_hydro-like"/>
</dbReference>
<proteinExistence type="predicted"/>
<accession>A0A414Y3L9</accession>
<dbReference type="AlphaFoldDB" id="A0A414Y3L9"/>
<dbReference type="SUPFAM" id="SSF53590">
    <property type="entry name" value="Nucleoside hydrolase"/>
    <property type="match status" value="1"/>
</dbReference>
<dbReference type="Gene3D" id="3.90.245.10">
    <property type="entry name" value="Ribonucleoside hydrolase-like"/>
    <property type="match status" value="1"/>
</dbReference>
<name>A0A414Y3L9_9BACT</name>
<evidence type="ECO:0000313" key="4">
    <source>
        <dbReference type="Proteomes" id="UP000283732"/>
    </source>
</evidence>
<organism evidence="3 4">
    <name type="scientific">Parabacteroides merdae</name>
    <dbReference type="NCBI Taxonomy" id="46503"/>
    <lineage>
        <taxon>Bacteria</taxon>
        <taxon>Pseudomonadati</taxon>
        <taxon>Bacteroidota</taxon>
        <taxon>Bacteroidia</taxon>
        <taxon>Bacteroidales</taxon>
        <taxon>Tannerellaceae</taxon>
        <taxon>Parabacteroides</taxon>
    </lineage>
</organism>
<sequence length="763" mass="86052">MKKRLISVLVMLLLPLLVVARQRVIVDTDIDSDVDDAGTLAMLYTLHKQHKINLLGTIVTSDDPFAVTCVSAFNAYYGMGDLPLGFLKGQSFLKNHSRYTRQISEEFPHDLPSWKDAETATNTYRKLLAGSPDHSVVILTIGHLSSLQRLLQSPADQYSHLNGKQLVEAKVKRWYCMGGLFPEGKEANFSRPDPGATVFCLANWTKEVVFCGWEIGERIITGDLALKAELNPKNPMYRAYELYNDFKGRASWDQVTAFLLADEASHYLELDNAGSCLLEADGSNRWISGKKGNQFIVRFRPEVNVKELAGKITDLMLGKNILDYSYLPWVGKSVDFSHGPLAVSENKRFLVHADGTPFFYMGDTAWELFHRLTEEEIDRYLENRREKGFNVIQAVILAELDGLNTPDRNGNRPLVNNDPAQPDEAYFNWVDRIINKAAAKGLYMGLLPTWGDKVDKQWGIGPVIFNERNIAGYGRFLANRYKDYPNIIWIIGGDRNGGDANMPVWNALANAIKSIDKNHLMTFHPYGRHTSSQWFHNADWLDFNSSQTGHANCSFDIFENLIVGDYNKLPVKPCINMEPCYEDHPVRGDICTSTTWFDDTNTRQALYWSLFSGAAGHTYGCHPIWQCMSPVYEPAGNVLNNWYDDLDLPGAGNMIHARRLFEKYDFFSRRPAPEIILTKQLVIGDMAVAVQGKGYAFVYLPNGNPVDVCLETLPEATTLTLQWYNPRTGQYTLIGEVSAKGIYRAKPISSGIGNDWILVMNSK</sequence>
<dbReference type="PANTHER" id="PTHR37836:SF3">
    <property type="entry name" value="ENDOGLUCANASE"/>
    <property type="match status" value="1"/>
</dbReference>
<comment type="caution">
    <text evidence="3">The sequence shown here is derived from an EMBL/GenBank/DDBJ whole genome shotgun (WGS) entry which is preliminary data.</text>
</comment>
<dbReference type="InterPro" id="IPR024749">
    <property type="entry name" value="Collagen-bd_put"/>
</dbReference>
<evidence type="ECO:0000313" key="3">
    <source>
        <dbReference type="EMBL" id="RHH80654.1"/>
    </source>
</evidence>
<reference evidence="3 4" key="1">
    <citation type="submission" date="2018-08" db="EMBL/GenBank/DDBJ databases">
        <title>A genome reference for cultivated species of the human gut microbiota.</title>
        <authorList>
            <person name="Zou Y."/>
            <person name="Xue W."/>
            <person name="Luo G."/>
        </authorList>
    </citation>
    <scope>NUCLEOTIDE SEQUENCE [LARGE SCALE GENOMIC DNA]</scope>
    <source>
        <strain evidence="3 4">AM16-50</strain>
    </source>
</reference>
<protein>
    <submittedName>
        <fullName evidence="3">DUF4038 domain-containing protein</fullName>
    </submittedName>
</protein>
<dbReference type="Pfam" id="PF12904">
    <property type="entry name" value="Collagen_bind_2"/>
    <property type="match status" value="1"/>
</dbReference>
<dbReference type="Pfam" id="PF13204">
    <property type="entry name" value="Apiosidase"/>
    <property type="match status" value="1"/>
</dbReference>
<dbReference type="InterPro" id="IPR025277">
    <property type="entry name" value="Apiosidase-like_cat_dom"/>
</dbReference>
<feature type="domain" description="Apiosidase-like catalytic" evidence="2">
    <location>
        <begin position="344"/>
        <end position="667"/>
    </location>
</feature>
<dbReference type="RefSeq" id="WP_122291027.1">
    <property type="nucleotide sequence ID" value="NZ_QRKC01000001.1"/>
</dbReference>
<dbReference type="GO" id="GO:0016799">
    <property type="term" value="F:hydrolase activity, hydrolyzing N-glycosyl compounds"/>
    <property type="evidence" value="ECO:0007669"/>
    <property type="project" value="InterPro"/>
</dbReference>